<evidence type="ECO:0000256" key="4">
    <source>
        <dbReference type="ARBA" id="ARBA00023002"/>
    </source>
</evidence>
<dbReference type="GO" id="GO:0004315">
    <property type="term" value="F:3-oxoacyl-[acyl-carrier-protein] synthase activity"/>
    <property type="evidence" value="ECO:0007669"/>
    <property type="project" value="InterPro"/>
</dbReference>
<dbReference type="PROSITE" id="PS00012">
    <property type="entry name" value="PHOSPHOPANTETHEINE"/>
    <property type="match status" value="1"/>
</dbReference>
<dbReference type="CDD" id="cd05195">
    <property type="entry name" value="enoyl_red"/>
    <property type="match status" value="1"/>
</dbReference>
<dbReference type="PROSITE" id="PS52004">
    <property type="entry name" value="KS3_2"/>
    <property type="match status" value="1"/>
</dbReference>
<dbReference type="Pfam" id="PF08242">
    <property type="entry name" value="Methyltransf_12"/>
    <property type="match status" value="1"/>
</dbReference>
<dbReference type="Pfam" id="PF08659">
    <property type="entry name" value="KR"/>
    <property type="match status" value="1"/>
</dbReference>
<evidence type="ECO:0000256" key="3">
    <source>
        <dbReference type="ARBA" id="ARBA00022679"/>
    </source>
</evidence>
<evidence type="ECO:0000313" key="10">
    <source>
        <dbReference type="EMBL" id="QWC64746.1"/>
    </source>
</evidence>
<sequence length="2503" mass="273513">MTSSSPAPIAVIGLAYRAPGVGRKGLLTFLSEAKSAFSEIPRDRFHHESYFYNDANKAGVLSAKGAYFLKDDLYAFDAPFFNMNAEEATSMDPQQRLLLECALEAAENAGLPLDKLVGSKTGVFSALERSEYGEQMTDDLPTTTKYTVTGIAGCMASNRLSYFFDLTGPSISMDSACSSSGYAVHMACQSLRRGECNTAFVGASSLIVNQNVLIQLDTMGALSPDGKCYSYESKANGFGRGEGASCLILKRLDDAVEAGDAIHAIIRNTATNHSGRTRGITMPSQRAQEELLTQLHAEIGVRPADTDVVEGHGTGTQVGDPIDAGAVAEVIAKEREEKVYIGSLKSNFGHLLSASGLFSVIKAILMLRHATILPNAEFNEMNPKIDASKLIVAQKPVPWVSMKPRRVCVTNFGFGGSNAAILLEEFIERNAISKDLDDSICQQRLYPFSAKSGASLSKYLTSLESYLRESPGGDSFMSDLSFTLGTRRTHFSHRVGLVASSSENLREQLASISPSSIEKAGAGHEPVSAFVFTGQGAQHARMAMDLSKYEFFTKAMTDAESYLQEFGAKWSLTEELSKSETDGSRINGAEISQPACTAIQIALVKLLRSWGITPAAVTGHSSGEIAAAYTVGLISFKTAMAVAFFRGQATINLQEQGESIQGGMIALGTDIDTATALLEHTASHGRASIAAINSPNSVTLSGDVSAINAVERIANAQGLFNRRLKVGVAYHSHHMEFVAGSYLSAIKPYFAAEPSSQNSDQVAFFSSVTGHLESAHVVACPEYWVKNLVSQVRFSEAISTLLSTPETPINILMEIGPHAALKGPINQILQSMNKSASPIYIPSLVRGTEDDKSILTLASRYFALGGRLDFSAVNKPTNGRQGHVMSDLPAYEWNKKSRYVHTSWITGAKLFPKHTYTPLLGWKQPSGGRDEHVFRQVFTLDEMPWLRDHKVVGDVLFPFAGFMSLAVDAFRCIINTDNIQSVLIREFHVQRGLPIREEQRVDISTKLRPAEAGTGHFSSSIWSLEISTWSEVNGWVTHAHGRIEAGTGTGDMGVGVASPTWRDAEELLLEANPTCEDAQSGYDVLEKSGFHFGPTFKNMVELWTAPGKAVQRTRLREIDQLLSVPERGSHITVDPPMIDALLHSVILVSGDTYPDPRPAFVPTYVARLHISNTIPTVPGQMFTTVAVRRSLETKPGRAEVTYIVYADGPEERIPCLEVDITFTCINDTTGDTDHRIQTLPEGYYETFIPHVNFSDGGNLAASFSDRTFDAKELELRQKQTAVGQYFLARALASVQDRDSMPLHLDRFLTWAEEQVTDYIPASPELLNEVAQGSATGALICAVGENLPKILRGEIEPLEVMMKDGLLMRHYEDDQATRRGNQALAKYIAGLGELNPDLRILEIGGGTGSATLPILKALSGEDEASAPNFQSYTFTDISSGFFNDARKKLSKWPQVTYTKLDISLNPTDQGFEIGAYDLVIANNVLHATPDIEETIRNVGRLLKSGTGKLALLETTHGVDAAFLPYTILPGWWLASDSWRRSEEGPLLTPDVWDRVLVSSGFSESGVEGAVDDWPGAAEHRVTAMWSTRAADQDADDEWLLEEEEVEDTPRCLVTIIITPEHETKLIAQALSSDLEELPGTTISPRVCPLSELPESESRDTFVVFLDFGEVSYLTNLASREDFDFLKVLLLDTRGLLWVTPDAESPEFSRIKGLLRTLRLEDSTKKLWHLDNVPRDINKASDIITQLASQLVADTSPTALLEQEFTWSEGLIKVPRLRKLRKTRETFAIESGLSVREEQNIWEGSGPDNALRMSIDTQGDMDSIFFERHSVLSTANPLRPDEIIIEVDTVGVNFRDVLLLLGTIPWSLPGIEGAGTVVQTGADVTHVKSGDRVFYMVERGGFSTFVRIPADHAIRIPSGISPAEAASVPIAYSTALVSLDHIARLRPGETVLIHSGTGATGQACIRLTQAMGGIVFATAGSEEKRAFLHETFGIPRDHIYSSRTRDFVSGIRNKTNGRGVDVVVNSLSGQLLQETWSLVAEFGRFIEIGKKDILANSHLSMRQFYRNVSFSCIDLMQYFTRRPECLKDCLARIAQLLEEKVIQPIQPIQQVPVSRLVSGLRALQSGQNIGKVVAVMGKGEKVMAEKLSPLYRKADVLRNDATYLITGGTGGIGRSLVPWALQNGAANVIMLGRSGASNPDVADLINQYNNPSSGISVRAIKCDVASRADLIAALDSLQDLPPVKGVIHGSLYLRDSIFFNATFEDWRAINGPKIDAAWHLHELLPDLDFFVALASATNVVGNIGQSIYTGTSAFLDAFAAWRSIRGQPTVSISLPIVDDVGYVVQQEGLREKLDASLGIYLPIAHVQDIIKGAIIGASSGLNQDARTIAFIRNDSQLSFDWEKKSHYLLSLRQKRLENHEASVQTLTGEDSVLDALISKVSSITMIDREDVTATRSLSEYGLDSLVSVELRNWMKREYGVDLALTQIVAAANLQTLTDQILTRRK</sequence>
<dbReference type="FunFam" id="3.40.50.720:FF:000209">
    <property type="entry name" value="Polyketide synthase Pks12"/>
    <property type="match status" value="1"/>
</dbReference>
<dbReference type="InterPro" id="IPR020807">
    <property type="entry name" value="PKS_DH"/>
</dbReference>
<dbReference type="Pfam" id="PF13602">
    <property type="entry name" value="ADH_zinc_N_2"/>
    <property type="match status" value="1"/>
</dbReference>
<feature type="domain" description="PKS/mFAS DH" evidence="9">
    <location>
        <begin position="917"/>
        <end position="1231"/>
    </location>
</feature>
<feature type="active site" description="Proton acceptor; for dehydratase activity" evidence="6">
    <location>
        <position position="949"/>
    </location>
</feature>
<dbReference type="InterPro" id="IPR014030">
    <property type="entry name" value="Ketoacyl_synth_N"/>
</dbReference>
<dbReference type="SMART" id="SM00829">
    <property type="entry name" value="PKS_ER"/>
    <property type="match status" value="1"/>
</dbReference>
<gene>
    <name evidence="10" type="primary">xyaA</name>
</gene>
<reference evidence="10" key="1">
    <citation type="journal article" date="2021" name="RSC Adv.">
        <title>GNPS-guided discovery of xylacremolide C and D, evaluation of their putative biosynthetic origin and bioactivity studies of xylacremolide A and B.</title>
        <authorList>
            <person name="Schalk F."/>
            <person name="Fricke J."/>
            <person name="Um S."/>
            <person name="Conlon B.H."/>
            <person name="Maus H."/>
            <person name="Jager N."/>
            <person name="Heinzel T."/>
            <person name="Schirmeister T."/>
            <person name="Poulsen M."/>
            <person name="Beemelmanns C."/>
        </authorList>
    </citation>
    <scope>NUCLEOTIDE SEQUENCE</scope>
    <source>
        <strain evidence="10">X187</strain>
    </source>
</reference>
<evidence type="ECO:0000256" key="1">
    <source>
        <dbReference type="ARBA" id="ARBA00022450"/>
    </source>
</evidence>
<keyword evidence="2" id="KW-0597">Phosphoprotein</keyword>
<keyword evidence="4" id="KW-0560">Oxidoreductase</keyword>
<dbReference type="CDD" id="cd02440">
    <property type="entry name" value="AdoMet_MTases"/>
    <property type="match status" value="1"/>
</dbReference>
<dbReference type="GO" id="GO:0004312">
    <property type="term" value="F:fatty acid synthase activity"/>
    <property type="evidence" value="ECO:0007669"/>
    <property type="project" value="TreeGrafter"/>
</dbReference>
<dbReference type="Pfam" id="PF02801">
    <property type="entry name" value="Ketoacyl-synt_C"/>
    <property type="match status" value="1"/>
</dbReference>
<dbReference type="GO" id="GO:0044550">
    <property type="term" value="P:secondary metabolite biosynthetic process"/>
    <property type="evidence" value="ECO:0007669"/>
    <property type="project" value="UniProtKB-ARBA"/>
</dbReference>
<evidence type="ECO:0000256" key="2">
    <source>
        <dbReference type="ARBA" id="ARBA00022553"/>
    </source>
</evidence>
<dbReference type="InterPro" id="IPR013217">
    <property type="entry name" value="Methyltransf_12"/>
</dbReference>
<dbReference type="Pfam" id="PF23297">
    <property type="entry name" value="ACP_SdgA_C"/>
    <property type="match status" value="1"/>
</dbReference>
<organism evidence="10">
    <name type="scientific">Xylariaceae sp</name>
    <dbReference type="NCBI Taxonomy" id="1881983"/>
    <lineage>
        <taxon>Eukaryota</taxon>
        <taxon>Fungi</taxon>
        <taxon>Dikarya</taxon>
        <taxon>Ascomycota</taxon>
        <taxon>Pezizomycotina</taxon>
        <taxon>Sordariomycetes</taxon>
        <taxon>Xylariomycetidae</taxon>
        <taxon>Xylariales</taxon>
        <taxon>Xylariaceae</taxon>
    </lineage>
</organism>
<dbReference type="InterPro" id="IPR020843">
    <property type="entry name" value="ER"/>
</dbReference>
<dbReference type="InterPro" id="IPR049551">
    <property type="entry name" value="PKS_DH_C"/>
</dbReference>
<dbReference type="PROSITE" id="PS50075">
    <property type="entry name" value="CARRIER"/>
    <property type="match status" value="1"/>
</dbReference>
<dbReference type="SMART" id="SM00827">
    <property type="entry name" value="PKS_AT"/>
    <property type="match status" value="1"/>
</dbReference>
<evidence type="ECO:0000256" key="5">
    <source>
        <dbReference type="ARBA" id="ARBA00023268"/>
    </source>
</evidence>
<dbReference type="InterPro" id="IPR018201">
    <property type="entry name" value="Ketoacyl_synth_AS"/>
</dbReference>
<keyword evidence="5" id="KW-0511">Multifunctional enzyme</keyword>
<dbReference type="PROSITE" id="PS00606">
    <property type="entry name" value="KS3_1"/>
    <property type="match status" value="1"/>
</dbReference>
<dbReference type="InterPro" id="IPR006162">
    <property type="entry name" value="Ppantetheine_attach_site"/>
</dbReference>
<keyword evidence="1" id="KW-0596">Phosphopantetheine</keyword>
<dbReference type="InterPro" id="IPR050091">
    <property type="entry name" value="PKS_NRPS_Biosynth_Enz"/>
</dbReference>
<dbReference type="GO" id="GO:0031177">
    <property type="term" value="F:phosphopantetheine binding"/>
    <property type="evidence" value="ECO:0007669"/>
    <property type="project" value="InterPro"/>
</dbReference>
<dbReference type="Pfam" id="PF14765">
    <property type="entry name" value="PS-DH"/>
    <property type="match status" value="1"/>
</dbReference>
<dbReference type="CDD" id="cd00833">
    <property type="entry name" value="PKS"/>
    <property type="match status" value="1"/>
</dbReference>
<dbReference type="SMART" id="SM00823">
    <property type="entry name" value="PKS_PP"/>
    <property type="match status" value="1"/>
</dbReference>
<dbReference type="GO" id="GO:0006633">
    <property type="term" value="P:fatty acid biosynthetic process"/>
    <property type="evidence" value="ECO:0007669"/>
    <property type="project" value="InterPro"/>
</dbReference>
<dbReference type="SMART" id="SM00825">
    <property type="entry name" value="PKS_KS"/>
    <property type="match status" value="1"/>
</dbReference>
<dbReference type="Pfam" id="PF00109">
    <property type="entry name" value="ketoacyl-synt"/>
    <property type="match status" value="1"/>
</dbReference>
<dbReference type="GO" id="GO:0016491">
    <property type="term" value="F:oxidoreductase activity"/>
    <property type="evidence" value="ECO:0007669"/>
    <property type="project" value="UniProtKB-KW"/>
</dbReference>
<accession>A0A8E8H0X7</accession>
<dbReference type="PROSITE" id="PS52019">
    <property type="entry name" value="PKS_MFAS_DH"/>
    <property type="match status" value="1"/>
</dbReference>
<dbReference type="GO" id="GO:1901336">
    <property type="term" value="P:lactone biosynthetic process"/>
    <property type="evidence" value="ECO:0007669"/>
    <property type="project" value="UniProtKB-ARBA"/>
</dbReference>
<protein>
    <submittedName>
        <fullName evidence="10">XyaA</fullName>
    </submittedName>
</protein>
<dbReference type="PANTHER" id="PTHR43775">
    <property type="entry name" value="FATTY ACID SYNTHASE"/>
    <property type="match status" value="1"/>
</dbReference>
<dbReference type="SMART" id="SM00826">
    <property type="entry name" value="PKS_DH"/>
    <property type="match status" value="1"/>
</dbReference>
<dbReference type="EMBL" id="MW579544">
    <property type="protein sequence ID" value="QWC64746.1"/>
    <property type="molecule type" value="Genomic_DNA"/>
</dbReference>
<feature type="region of interest" description="C-terminal hotdog fold" evidence="6">
    <location>
        <begin position="1073"/>
        <end position="1231"/>
    </location>
</feature>
<dbReference type="InterPro" id="IPR013968">
    <property type="entry name" value="PKS_KR"/>
</dbReference>
<dbReference type="InterPro" id="IPR020806">
    <property type="entry name" value="PKS_PP-bd"/>
</dbReference>
<feature type="domain" description="Ketosynthase family 3 (KS3)" evidence="8">
    <location>
        <begin position="6"/>
        <end position="425"/>
    </location>
</feature>
<dbReference type="InterPro" id="IPR014031">
    <property type="entry name" value="Ketoacyl_synth_C"/>
</dbReference>
<dbReference type="InterPro" id="IPR057326">
    <property type="entry name" value="KR_dom"/>
</dbReference>
<dbReference type="Pfam" id="PF00698">
    <property type="entry name" value="Acyl_transf_1"/>
    <property type="match status" value="1"/>
</dbReference>
<dbReference type="InterPro" id="IPR014043">
    <property type="entry name" value="Acyl_transferase_dom"/>
</dbReference>
<dbReference type="Pfam" id="PF21089">
    <property type="entry name" value="PKS_DH_N"/>
    <property type="match status" value="1"/>
</dbReference>
<dbReference type="Pfam" id="PF22621">
    <property type="entry name" value="CurL-like_PKS_C"/>
    <property type="match status" value="1"/>
</dbReference>
<dbReference type="Pfam" id="PF08240">
    <property type="entry name" value="ADH_N"/>
    <property type="match status" value="1"/>
</dbReference>
<dbReference type="InterPro" id="IPR049552">
    <property type="entry name" value="PKS_DH_N"/>
</dbReference>
<feature type="region of interest" description="N-terminal hotdog fold" evidence="6">
    <location>
        <begin position="917"/>
        <end position="1050"/>
    </location>
</feature>
<dbReference type="SMART" id="SM00822">
    <property type="entry name" value="PKS_KR"/>
    <property type="match status" value="1"/>
</dbReference>
<name>A0A8E8H0X7_9PEZI</name>
<evidence type="ECO:0000259" key="8">
    <source>
        <dbReference type="PROSITE" id="PS52004"/>
    </source>
</evidence>
<dbReference type="InterPro" id="IPR013154">
    <property type="entry name" value="ADH-like_N"/>
</dbReference>
<feature type="active site" description="Proton donor; for dehydratase activity" evidence="6">
    <location>
        <position position="1139"/>
    </location>
</feature>
<keyword evidence="3" id="KW-0808">Transferase</keyword>
<feature type="domain" description="Carrier" evidence="7">
    <location>
        <begin position="2425"/>
        <end position="2502"/>
    </location>
</feature>
<dbReference type="InterPro" id="IPR020841">
    <property type="entry name" value="PKS_Beta-ketoAc_synthase_dom"/>
</dbReference>
<dbReference type="PANTHER" id="PTHR43775:SF29">
    <property type="entry name" value="ASPERFURANONE POLYKETIDE SYNTHASE AFOG-RELATED"/>
    <property type="match status" value="1"/>
</dbReference>
<evidence type="ECO:0000259" key="9">
    <source>
        <dbReference type="PROSITE" id="PS52019"/>
    </source>
</evidence>
<evidence type="ECO:0000259" key="7">
    <source>
        <dbReference type="PROSITE" id="PS50075"/>
    </source>
</evidence>
<proteinExistence type="predicted"/>
<dbReference type="InterPro" id="IPR009081">
    <property type="entry name" value="PP-bd_ACP"/>
</dbReference>
<evidence type="ECO:0000256" key="6">
    <source>
        <dbReference type="PROSITE-ProRule" id="PRU01363"/>
    </source>
</evidence>
<dbReference type="InterPro" id="IPR049900">
    <property type="entry name" value="PKS_mFAS_DH"/>
</dbReference>